<evidence type="ECO:0000256" key="4">
    <source>
        <dbReference type="ARBA" id="ARBA00023163"/>
    </source>
</evidence>
<sequence length="315" mass="34573">MKIDPRHLEILAAIVENGGLTEGAEALGKSQPSVSRTLAQLESRIGTALFKPGRRPLQPTELGEALAEQGRMVRKANLASSDIVSRFKAGHAGLVRVAGTPIFMDGVISGIIARFQAQVPDVRVEQSYGYAETLIEKLRNETLDMAIVPLRRDKVPRDLLFQPILPGLNVVACREGHPLTRRKLLTPQDIEEFPWIAPPVDSPLYRDLKRALANIGAENYRISFSGGSLASVINVLTGSDSLTVLPYSVVFTMKAQSAIEALSLEIGHPDRMLGVLASSTPHDNPAAQRFRAFVVAQFEALAHRIVQHQKDRIWR</sequence>
<dbReference type="Pfam" id="PF03466">
    <property type="entry name" value="LysR_substrate"/>
    <property type="match status" value="1"/>
</dbReference>
<dbReference type="PRINTS" id="PR00039">
    <property type="entry name" value="HTHLYSR"/>
</dbReference>
<comment type="caution">
    <text evidence="6">The sequence shown here is derived from an EMBL/GenBank/DDBJ whole genome shotgun (WGS) entry which is preliminary data.</text>
</comment>
<evidence type="ECO:0000313" key="7">
    <source>
        <dbReference type="Proteomes" id="UP000766629"/>
    </source>
</evidence>
<dbReference type="InterPro" id="IPR036388">
    <property type="entry name" value="WH-like_DNA-bd_sf"/>
</dbReference>
<dbReference type="InterPro" id="IPR005119">
    <property type="entry name" value="LysR_subst-bd"/>
</dbReference>
<evidence type="ECO:0000313" key="6">
    <source>
        <dbReference type="EMBL" id="MBY6141269.1"/>
    </source>
</evidence>
<dbReference type="Pfam" id="PF00126">
    <property type="entry name" value="HTH_1"/>
    <property type="match status" value="1"/>
</dbReference>
<dbReference type="Gene3D" id="3.40.190.290">
    <property type="match status" value="1"/>
</dbReference>
<dbReference type="InterPro" id="IPR000847">
    <property type="entry name" value="LysR_HTH_N"/>
</dbReference>
<comment type="similarity">
    <text evidence="1">Belongs to the LysR transcriptional regulatory family.</text>
</comment>
<keyword evidence="2" id="KW-0805">Transcription regulation</keyword>
<dbReference type="PANTHER" id="PTHR30419">
    <property type="entry name" value="HTH-TYPE TRANSCRIPTIONAL REGULATOR YBHD"/>
    <property type="match status" value="1"/>
</dbReference>
<keyword evidence="7" id="KW-1185">Reference proteome</keyword>
<accession>A0ABS7NJ84</accession>
<feature type="domain" description="HTH lysR-type" evidence="5">
    <location>
        <begin position="3"/>
        <end position="60"/>
    </location>
</feature>
<name>A0ABS7NJ84_9RHOB</name>
<evidence type="ECO:0000256" key="3">
    <source>
        <dbReference type="ARBA" id="ARBA00023125"/>
    </source>
</evidence>
<organism evidence="6 7">
    <name type="scientific">Leisingera daeponensis</name>
    <dbReference type="NCBI Taxonomy" id="405746"/>
    <lineage>
        <taxon>Bacteria</taxon>
        <taxon>Pseudomonadati</taxon>
        <taxon>Pseudomonadota</taxon>
        <taxon>Alphaproteobacteria</taxon>
        <taxon>Rhodobacterales</taxon>
        <taxon>Roseobacteraceae</taxon>
        <taxon>Leisingera</taxon>
    </lineage>
</organism>
<protein>
    <submittedName>
        <fullName evidence="6">LysR family transcriptional regulator</fullName>
    </submittedName>
</protein>
<keyword evidence="4" id="KW-0804">Transcription</keyword>
<keyword evidence="3" id="KW-0238">DNA-binding</keyword>
<dbReference type="Gene3D" id="1.10.10.10">
    <property type="entry name" value="Winged helix-like DNA-binding domain superfamily/Winged helix DNA-binding domain"/>
    <property type="match status" value="1"/>
</dbReference>
<proteinExistence type="inferred from homology"/>
<dbReference type="PROSITE" id="PS50931">
    <property type="entry name" value="HTH_LYSR"/>
    <property type="match status" value="1"/>
</dbReference>
<dbReference type="InterPro" id="IPR036390">
    <property type="entry name" value="WH_DNA-bd_sf"/>
</dbReference>
<evidence type="ECO:0000259" key="5">
    <source>
        <dbReference type="PROSITE" id="PS50931"/>
    </source>
</evidence>
<dbReference type="EMBL" id="JAHVJA010000009">
    <property type="protein sequence ID" value="MBY6141269.1"/>
    <property type="molecule type" value="Genomic_DNA"/>
</dbReference>
<dbReference type="Proteomes" id="UP000766629">
    <property type="component" value="Unassembled WGS sequence"/>
</dbReference>
<dbReference type="PANTHER" id="PTHR30419:SF8">
    <property type="entry name" value="NITROGEN ASSIMILATION TRANSCRIPTIONAL ACTIVATOR-RELATED"/>
    <property type="match status" value="1"/>
</dbReference>
<dbReference type="SUPFAM" id="SSF46785">
    <property type="entry name" value="Winged helix' DNA-binding domain"/>
    <property type="match status" value="1"/>
</dbReference>
<dbReference type="RefSeq" id="WP_222509344.1">
    <property type="nucleotide sequence ID" value="NZ_JAHVJA010000009.1"/>
</dbReference>
<evidence type="ECO:0000256" key="1">
    <source>
        <dbReference type="ARBA" id="ARBA00009437"/>
    </source>
</evidence>
<reference evidence="6 7" key="1">
    <citation type="submission" date="2021-06" db="EMBL/GenBank/DDBJ databases">
        <title>50 bacteria genomes isolated from Dapeng, Shenzhen, China.</title>
        <authorList>
            <person name="Zheng W."/>
            <person name="Yu S."/>
            <person name="Huang Y."/>
        </authorList>
    </citation>
    <scope>NUCLEOTIDE SEQUENCE [LARGE SCALE GENOMIC DNA]</scope>
    <source>
        <strain evidence="6 7">DP1N14-2</strain>
    </source>
</reference>
<dbReference type="SUPFAM" id="SSF53850">
    <property type="entry name" value="Periplasmic binding protein-like II"/>
    <property type="match status" value="1"/>
</dbReference>
<evidence type="ECO:0000256" key="2">
    <source>
        <dbReference type="ARBA" id="ARBA00023015"/>
    </source>
</evidence>
<dbReference type="InterPro" id="IPR050950">
    <property type="entry name" value="HTH-type_LysR_regulators"/>
</dbReference>
<gene>
    <name evidence="6" type="ORF">KUV26_17670</name>
</gene>
<dbReference type="CDD" id="cd05466">
    <property type="entry name" value="PBP2_LTTR_substrate"/>
    <property type="match status" value="1"/>
</dbReference>